<evidence type="ECO:0000313" key="3">
    <source>
        <dbReference type="EMBL" id="WAX56990.1"/>
    </source>
</evidence>
<name>A0ABY7JYC4_9ACTN</name>
<dbReference type="InterPro" id="IPR000086">
    <property type="entry name" value="NUDIX_hydrolase_dom"/>
</dbReference>
<proteinExistence type="predicted"/>
<feature type="domain" description="Nudix hydrolase" evidence="2">
    <location>
        <begin position="40"/>
        <end position="174"/>
    </location>
</feature>
<dbReference type="SUPFAM" id="SSF55811">
    <property type="entry name" value="Nudix"/>
    <property type="match status" value="1"/>
</dbReference>
<dbReference type="Gene3D" id="3.90.79.10">
    <property type="entry name" value="Nucleoside Triphosphate Pyrophosphohydrolase"/>
    <property type="match status" value="1"/>
</dbReference>
<evidence type="ECO:0000259" key="2">
    <source>
        <dbReference type="PROSITE" id="PS51462"/>
    </source>
</evidence>
<dbReference type="InterPro" id="IPR015797">
    <property type="entry name" value="NUDIX_hydrolase-like_dom_sf"/>
</dbReference>
<protein>
    <submittedName>
        <fullName evidence="3">NUDIX hydrolase</fullName>
    </submittedName>
</protein>
<dbReference type="CDD" id="cd24158">
    <property type="entry name" value="NUDIX_ADPRase_Rv1700"/>
    <property type="match status" value="1"/>
</dbReference>
<dbReference type="PROSITE" id="PS51462">
    <property type="entry name" value="NUDIX"/>
    <property type="match status" value="1"/>
</dbReference>
<gene>
    <name evidence="3" type="ORF">M6B22_21080</name>
</gene>
<dbReference type="GO" id="GO:0016787">
    <property type="term" value="F:hydrolase activity"/>
    <property type="evidence" value="ECO:0007669"/>
    <property type="project" value="UniProtKB-KW"/>
</dbReference>
<dbReference type="PANTHER" id="PTHR11839:SF31">
    <property type="entry name" value="ADP-RIBOSE PYROPHOSPHATASE"/>
    <property type="match status" value="1"/>
</dbReference>
<evidence type="ECO:0000313" key="4">
    <source>
        <dbReference type="Proteomes" id="UP001164693"/>
    </source>
</evidence>
<dbReference type="Pfam" id="PF00293">
    <property type="entry name" value="NUDIX"/>
    <property type="match status" value="1"/>
</dbReference>
<sequence>MSQDYQVVSTETAYRGAVVSLRLDQVRMSDGSLAEREVVEHPGSVGVLALDDADNVVLVNQYRHPVRARLDELPAGLLDVAGESALAGARRELAEEAGLSAATWHVLLDLHVSPGISTEAIRIYLARDLQPAPPDGDFAAEHEELTLTVRRVPLAEAVQSVLSGAITNAAAVAGLLAADRARSDGWARLRPSDAPWPARPEG</sequence>
<accession>A0ABY7JYC4</accession>
<dbReference type="RefSeq" id="WP_269443524.1">
    <property type="nucleotide sequence ID" value="NZ_CP097463.1"/>
</dbReference>
<dbReference type="EMBL" id="CP097463">
    <property type="protein sequence ID" value="WAX56990.1"/>
    <property type="molecule type" value="Genomic_DNA"/>
</dbReference>
<keyword evidence="4" id="KW-1185">Reference proteome</keyword>
<keyword evidence="1 3" id="KW-0378">Hydrolase</keyword>
<organism evidence="3 4">
    <name type="scientific">Jatrophihabitans cynanchi</name>
    <dbReference type="NCBI Taxonomy" id="2944128"/>
    <lineage>
        <taxon>Bacteria</taxon>
        <taxon>Bacillati</taxon>
        <taxon>Actinomycetota</taxon>
        <taxon>Actinomycetes</taxon>
        <taxon>Jatrophihabitantales</taxon>
        <taxon>Jatrophihabitantaceae</taxon>
        <taxon>Jatrophihabitans</taxon>
    </lineage>
</organism>
<reference evidence="3" key="1">
    <citation type="submission" date="2022-05" db="EMBL/GenBank/DDBJ databases">
        <title>Jatrophihabitans sp. SB3-54 whole genome sequence.</title>
        <authorList>
            <person name="Suh M.K."/>
            <person name="Eom M.K."/>
            <person name="Kim J.S."/>
            <person name="Kim H.S."/>
            <person name="Do H.E."/>
            <person name="Shin Y.K."/>
            <person name="Lee J.-S."/>
        </authorList>
    </citation>
    <scope>NUCLEOTIDE SEQUENCE</scope>
    <source>
        <strain evidence="3">SB3-54</strain>
    </source>
</reference>
<dbReference type="PANTHER" id="PTHR11839">
    <property type="entry name" value="UDP/ADP-SUGAR PYROPHOSPHATASE"/>
    <property type="match status" value="1"/>
</dbReference>
<evidence type="ECO:0000256" key="1">
    <source>
        <dbReference type="ARBA" id="ARBA00022801"/>
    </source>
</evidence>
<dbReference type="Proteomes" id="UP001164693">
    <property type="component" value="Chromosome"/>
</dbReference>